<protein>
    <submittedName>
        <fullName evidence="2">Uncharacterized protein</fullName>
    </submittedName>
</protein>
<feature type="region of interest" description="Disordered" evidence="1">
    <location>
        <begin position="164"/>
        <end position="194"/>
    </location>
</feature>
<comment type="caution">
    <text evidence="2">The sequence shown here is derived from an EMBL/GenBank/DDBJ whole genome shotgun (WGS) entry which is preliminary data.</text>
</comment>
<evidence type="ECO:0000256" key="1">
    <source>
        <dbReference type="SAM" id="MobiDB-lite"/>
    </source>
</evidence>
<accession>A0A8J6HI84</accession>
<reference evidence="2" key="2">
    <citation type="submission" date="2021-08" db="EMBL/GenBank/DDBJ databases">
        <authorList>
            <person name="Eriksson T."/>
        </authorList>
    </citation>
    <scope>NUCLEOTIDE SEQUENCE</scope>
    <source>
        <strain evidence="2">Stoneville</strain>
        <tissue evidence="2">Whole head</tissue>
    </source>
</reference>
<reference evidence="2" key="1">
    <citation type="journal article" date="2020" name="J Insects Food Feed">
        <title>The yellow mealworm (Tenebrio molitor) genome: a resource for the emerging insects as food and feed industry.</title>
        <authorList>
            <person name="Eriksson T."/>
            <person name="Andere A."/>
            <person name="Kelstrup H."/>
            <person name="Emery V."/>
            <person name="Picard C."/>
        </authorList>
    </citation>
    <scope>NUCLEOTIDE SEQUENCE</scope>
    <source>
        <strain evidence="2">Stoneville</strain>
        <tissue evidence="2">Whole head</tissue>
    </source>
</reference>
<sequence>MIDRQEARSDVARIDPAADRWLHTANRARATTDPRVGRLVSLPPSTRKDTALEAFRHNPTDGSFAPPPARATGLLSQRLVISRRVNNPTLGEFCFAMIGRADIEGSKSDVAMNAWPPQASYPCGRAFAVPMRTEHRDQASFCPFALREVSVLAELALGHLRYSLTDVPPQSNSPPGTDRTARANVRTRNDAGSDARNATLRAWLENTVTAAARERTAHAFRLTDARLESSSTGSSFPANFSKPVPLAVVSLDSSYDRSRGSGGALSPPSNPPPVSEAVPEPPRQSFGQRTGGFPLHPANAVSAQAGPSRTSHHDVPRMLGTPTTPFVPTPRDPNGTTPKRPTESHEGWIGTGAQQHQNPHSHGLDAHMKATKLPD</sequence>
<dbReference type="InterPro" id="IPR052997">
    <property type="entry name" value="RRT15-like"/>
</dbReference>
<evidence type="ECO:0000313" key="2">
    <source>
        <dbReference type="EMBL" id="KAH0815130.1"/>
    </source>
</evidence>
<gene>
    <name evidence="2" type="ORF">GEV33_007661</name>
</gene>
<dbReference type="AlphaFoldDB" id="A0A8J6HI84"/>
<feature type="compositionally biased region" description="Pro residues" evidence="1">
    <location>
        <begin position="268"/>
        <end position="282"/>
    </location>
</feature>
<evidence type="ECO:0000313" key="3">
    <source>
        <dbReference type="Proteomes" id="UP000719412"/>
    </source>
</evidence>
<dbReference type="EMBL" id="JABDTM020023509">
    <property type="protein sequence ID" value="KAH0815130.1"/>
    <property type="molecule type" value="Genomic_DNA"/>
</dbReference>
<organism evidence="2 3">
    <name type="scientific">Tenebrio molitor</name>
    <name type="common">Yellow mealworm beetle</name>
    <dbReference type="NCBI Taxonomy" id="7067"/>
    <lineage>
        <taxon>Eukaryota</taxon>
        <taxon>Metazoa</taxon>
        <taxon>Ecdysozoa</taxon>
        <taxon>Arthropoda</taxon>
        <taxon>Hexapoda</taxon>
        <taxon>Insecta</taxon>
        <taxon>Pterygota</taxon>
        <taxon>Neoptera</taxon>
        <taxon>Endopterygota</taxon>
        <taxon>Coleoptera</taxon>
        <taxon>Polyphaga</taxon>
        <taxon>Cucujiformia</taxon>
        <taxon>Tenebrionidae</taxon>
        <taxon>Tenebrio</taxon>
    </lineage>
</organism>
<feature type="compositionally biased region" description="Basic and acidic residues" evidence="1">
    <location>
        <begin position="362"/>
        <end position="375"/>
    </location>
</feature>
<keyword evidence="3" id="KW-1185">Reference proteome</keyword>
<dbReference type="PANTHER" id="PTHR33047">
    <property type="entry name" value="PROTEIN TAR1"/>
    <property type="match status" value="1"/>
</dbReference>
<proteinExistence type="predicted"/>
<dbReference type="Proteomes" id="UP000719412">
    <property type="component" value="Unassembled WGS sequence"/>
</dbReference>
<feature type="region of interest" description="Disordered" evidence="1">
    <location>
        <begin position="254"/>
        <end position="375"/>
    </location>
</feature>
<name>A0A8J6HI84_TENMO</name>
<dbReference type="PANTHER" id="PTHR33047:SF8">
    <property type="entry name" value="REGULATOR OF RDNA TRANSCRIPTION PROTEIN 15"/>
    <property type="match status" value="1"/>
</dbReference>